<dbReference type="Pfam" id="PF25990">
    <property type="entry name" value="Beta-barrel_YknX"/>
    <property type="match status" value="1"/>
</dbReference>
<dbReference type="HOGENOM" id="CLU_018816_12_1_9"/>
<keyword evidence="3 4" id="KW-0175">Coiled coil</keyword>
<reference evidence="11" key="1">
    <citation type="submission" date="2011-06" db="EMBL/GenBank/DDBJ databases">
        <title>Complete genome sequence of Paenibacillus mucilaginosus KNP414.</title>
        <authorList>
            <person name="Wang J."/>
            <person name="Hu S."/>
            <person name="Hu X."/>
            <person name="Zhang B."/>
            <person name="Dong D."/>
            <person name="Zhang S."/>
            <person name="Zhao K."/>
            <person name="Wu D."/>
        </authorList>
    </citation>
    <scope>NUCLEOTIDE SEQUENCE [LARGE SCALE GENOMIC DNA]</scope>
    <source>
        <strain evidence="11">KNP414</strain>
    </source>
</reference>
<evidence type="ECO:0000259" key="7">
    <source>
        <dbReference type="Pfam" id="PF25967"/>
    </source>
</evidence>
<name>F8F5J1_PAEMK</name>
<evidence type="ECO:0000259" key="6">
    <source>
        <dbReference type="Pfam" id="PF25917"/>
    </source>
</evidence>
<dbReference type="GO" id="GO:0016020">
    <property type="term" value="C:membrane"/>
    <property type="evidence" value="ECO:0007669"/>
    <property type="project" value="InterPro"/>
</dbReference>
<dbReference type="EMBL" id="CP002869">
    <property type="protein sequence ID" value="AEI41164.1"/>
    <property type="molecule type" value="Genomic_DNA"/>
</dbReference>
<comment type="subcellular location">
    <subcellularLocation>
        <location evidence="1">Cell envelope</location>
    </subcellularLocation>
</comment>
<evidence type="ECO:0000256" key="4">
    <source>
        <dbReference type="SAM" id="Coils"/>
    </source>
</evidence>
<dbReference type="Pfam" id="PF25917">
    <property type="entry name" value="BSH_RND"/>
    <property type="match status" value="1"/>
</dbReference>
<dbReference type="GO" id="GO:0022857">
    <property type="term" value="F:transmembrane transporter activity"/>
    <property type="evidence" value="ECO:0007669"/>
    <property type="project" value="InterPro"/>
</dbReference>
<dbReference type="InterPro" id="IPR058647">
    <property type="entry name" value="BSH_CzcB-like"/>
</dbReference>
<dbReference type="Pfam" id="PF25973">
    <property type="entry name" value="BSH_CzcB"/>
    <property type="match status" value="1"/>
</dbReference>
<dbReference type="InterPro" id="IPR011053">
    <property type="entry name" value="Single_hybrid_motif"/>
</dbReference>
<dbReference type="PATRIC" id="fig|1036673.3.peg.2363"/>
<dbReference type="Gene3D" id="2.40.50.100">
    <property type="match status" value="2"/>
</dbReference>
<feature type="compositionally biased region" description="Gly residues" evidence="5">
    <location>
        <begin position="530"/>
        <end position="562"/>
    </location>
</feature>
<dbReference type="Pfam" id="PF25967">
    <property type="entry name" value="RND-MFP_C"/>
    <property type="match status" value="1"/>
</dbReference>
<dbReference type="SUPFAM" id="SSF51230">
    <property type="entry name" value="Single hybrid motif"/>
    <property type="match status" value="1"/>
</dbReference>
<dbReference type="InterPro" id="IPR006143">
    <property type="entry name" value="RND_pump_MFP"/>
</dbReference>
<feature type="domain" description="YknX-like beta-barrel" evidence="9">
    <location>
        <begin position="375"/>
        <end position="444"/>
    </location>
</feature>
<dbReference type="KEGG" id="pms:KNP414_02603"/>
<comment type="similarity">
    <text evidence="2">Belongs to the membrane fusion protein (MFP) (TC 8.A.1) family.</text>
</comment>
<dbReference type="InterPro" id="IPR058625">
    <property type="entry name" value="MdtA-like_BSH"/>
</dbReference>
<evidence type="ECO:0000259" key="9">
    <source>
        <dbReference type="Pfam" id="PF25990"/>
    </source>
</evidence>
<feature type="domain" description="CzcB-like barrel-sandwich hybrid" evidence="8">
    <location>
        <begin position="262"/>
        <end position="333"/>
    </location>
</feature>
<accession>F8F5J1</accession>
<dbReference type="Gene3D" id="6.20.50.140">
    <property type="match status" value="1"/>
</dbReference>
<dbReference type="AlphaFoldDB" id="F8F5J1"/>
<dbReference type="RefSeq" id="WP_013916325.1">
    <property type="nucleotide sequence ID" value="NC_015690.1"/>
</dbReference>
<dbReference type="InterPro" id="IPR058627">
    <property type="entry name" value="MdtA-like_C"/>
</dbReference>
<evidence type="ECO:0000256" key="5">
    <source>
        <dbReference type="SAM" id="MobiDB-lite"/>
    </source>
</evidence>
<sequence>MALPQRKTWIVAGLAVVLAGGGTYVYLQQKPQSAAAVSQEKTTDVKKGTIRSTVSGTSQFEARDLQNIIAPADGTIKTLNLTRNQAVKQGDVLVVVSDPELDNQLSEAQSTLATLQSDLADLQAEQGSMTITAPVSGEITLSSNVDAGGSVNKSGRFATITDTSVLTVKLPFLVDDALQLKAGDEVELEADGFSLSRTGKVLSVSKQVRGDAAGNKLVDVEIEIENDGTLDEGMNIEGSVQIGGREAESTAKAALAYDEVEPVFAAASGTILDLKVKTGDTVKKGAVLAVLGSDTLADDIEDKITAIDKQQQQITLLEERIAKLTLTAPFDGVFSTDFADKKKNVLASYPVGSTIEANTLLGGVASLDTMQLPIQVDELDLPNVKVGQKAEVTVDSISGKVFEGEVSQVSTVGTTTNGVTFFDVVISVKNSGELRNGLTATAEILVQDKQDIITLPVEALQRSKGKRTVTVLKADGTKETREVKTGISNKTSIEITEGLQEGEKVVIPVRQTTQNGSQADIERIRQMMQQGGGTGGFPAGGGGFPAGGTGGTGGTGAAGGQR</sequence>
<dbReference type="SUPFAM" id="SSF111369">
    <property type="entry name" value="HlyD-like secretion proteins"/>
    <property type="match status" value="1"/>
</dbReference>
<dbReference type="NCBIfam" id="TIGR01730">
    <property type="entry name" value="RND_mfp"/>
    <property type="match status" value="1"/>
</dbReference>
<feature type="domain" description="Multidrug resistance protein MdtA-like C-terminal permuted SH3" evidence="7">
    <location>
        <begin position="452"/>
        <end position="507"/>
    </location>
</feature>
<feature type="domain" description="Multidrug resistance protein MdtA-like barrel-sandwich hybrid" evidence="6">
    <location>
        <begin position="72"/>
        <end position="157"/>
    </location>
</feature>
<feature type="region of interest" description="Disordered" evidence="5">
    <location>
        <begin position="529"/>
        <end position="562"/>
    </location>
</feature>
<evidence type="ECO:0000259" key="8">
    <source>
        <dbReference type="Pfam" id="PF25973"/>
    </source>
</evidence>
<dbReference type="Gene3D" id="2.40.30.170">
    <property type="match status" value="2"/>
</dbReference>
<dbReference type="GO" id="GO:0030313">
    <property type="term" value="C:cell envelope"/>
    <property type="evidence" value="ECO:0007669"/>
    <property type="project" value="UniProtKB-SubCell"/>
</dbReference>
<organism evidence="10 11">
    <name type="scientific">Paenibacillus mucilaginosus (strain KNP414)</name>
    <dbReference type="NCBI Taxonomy" id="1036673"/>
    <lineage>
        <taxon>Bacteria</taxon>
        <taxon>Bacillati</taxon>
        <taxon>Bacillota</taxon>
        <taxon>Bacilli</taxon>
        <taxon>Bacillales</taxon>
        <taxon>Paenibacillaceae</taxon>
        <taxon>Paenibacillus</taxon>
    </lineage>
</organism>
<dbReference type="InterPro" id="IPR058636">
    <property type="entry name" value="Beta-barrel_YknX"/>
</dbReference>
<evidence type="ECO:0000313" key="10">
    <source>
        <dbReference type="EMBL" id="AEI41164.1"/>
    </source>
</evidence>
<dbReference type="PANTHER" id="PTHR32347">
    <property type="entry name" value="EFFLUX SYSTEM COMPONENT YKNX-RELATED"/>
    <property type="match status" value="1"/>
</dbReference>
<evidence type="ECO:0000313" key="11">
    <source>
        <dbReference type="Proteomes" id="UP000006620"/>
    </source>
</evidence>
<feature type="coiled-coil region" evidence="4">
    <location>
        <begin position="300"/>
        <end position="327"/>
    </location>
</feature>
<evidence type="ECO:0000256" key="1">
    <source>
        <dbReference type="ARBA" id="ARBA00004196"/>
    </source>
</evidence>
<dbReference type="Proteomes" id="UP000006620">
    <property type="component" value="Chromosome"/>
</dbReference>
<evidence type="ECO:0000256" key="2">
    <source>
        <dbReference type="ARBA" id="ARBA00009477"/>
    </source>
</evidence>
<protein>
    <submittedName>
        <fullName evidence="10">MacA</fullName>
    </submittedName>
</protein>
<reference evidence="10 11" key="2">
    <citation type="journal article" date="2013" name="Genome Announc.">
        <title>Genome Sequence of Growth-Improving Paenibacillus mucilaginosus Strain KNP414.</title>
        <authorList>
            <person name="Lu J.J."/>
            <person name="Wang J.F."/>
            <person name="Hu X.F."/>
        </authorList>
    </citation>
    <scope>NUCLEOTIDE SEQUENCE [LARGE SCALE GENOMIC DNA]</scope>
    <source>
        <strain evidence="10 11">KNP414</strain>
    </source>
</reference>
<gene>
    <name evidence="10" type="primary">macA</name>
    <name evidence="10" type="ordered locus">KNP414_02603</name>
</gene>
<proteinExistence type="inferred from homology"/>
<dbReference type="InterPro" id="IPR050465">
    <property type="entry name" value="UPF0194_transport"/>
</dbReference>
<evidence type="ECO:0000256" key="3">
    <source>
        <dbReference type="ARBA" id="ARBA00023054"/>
    </source>
</evidence>